<dbReference type="OrthoDB" id="9155572at2"/>
<keyword evidence="1" id="KW-0472">Membrane</keyword>
<dbReference type="Proteomes" id="UP000188559">
    <property type="component" value="Unassembled WGS sequence"/>
</dbReference>
<protein>
    <recommendedName>
        <fullName evidence="4">DUF2569 domain-containing protein</fullName>
    </recommendedName>
</protein>
<sequence>MQESKNLRGLRGWLILIGIGLIVSFARMTYALLAVYYPLFTDGTFTALSTPGTTLYNPLWAPILISEALISSLFAATYTYLIYLFITEHYRFPKVYIATVLVSAVFIPLDAWVCSLVLVDEPIFDASTTKELARTLITLFVWVPYMLVSKRVKATFVMHRPEPADARSAVTL</sequence>
<keyword evidence="1" id="KW-0812">Transmembrane</keyword>
<dbReference type="Pfam" id="PF10754">
    <property type="entry name" value="DUF2569"/>
    <property type="match status" value="1"/>
</dbReference>
<feature type="transmembrane region" description="Helical" evidence="1">
    <location>
        <begin position="131"/>
        <end position="148"/>
    </location>
</feature>
<dbReference type="GeneID" id="57374924"/>
<organism evidence="2 3">
    <name type="scientific">Pseudomonas azotoformans</name>
    <dbReference type="NCBI Taxonomy" id="47878"/>
    <lineage>
        <taxon>Bacteria</taxon>
        <taxon>Pseudomonadati</taxon>
        <taxon>Pseudomonadota</taxon>
        <taxon>Gammaproteobacteria</taxon>
        <taxon>Pseudomonadales</taxon>
        <taxon>Pseudomonadaceae</taxon>
        <taxon>Pseudomonas</taxon>
    </lineage>
</organism>
<keyword evidence="3" id="KW-1185">Reference proteome</keyword>
<accession>A0A1V2JT67</accession>
<feature type="transmembrane region" description="Helical" evidence="1">
    <location>
        <begin position="12"/>
        <end position="39"/>
    </location>
</feature>
<dbReference type="EMBL" id="MNPV01000001">
    <property type="protein sequence ID" value="ONH48688.1"/>
    <property type="molecule type" value="Genomic_DNA"/>
</dbReference>
<dbReference type="InterPro" id="IPR019690">
    <property type="entry name" value="DUF2569"/>
</dbReference>
<evidence type="ECO:0000313" key="2">
    <source>
        <dbReference type="EMBL" id="ONH48688.1"/>
    </source>
</evidence>
<gene>
    <name evidence="2" type="ORF">BLL37_04790</name>
</gene>
<reference evidence="2 3" key="1">
    <citation type="submission" date="2016-10" db="EMBL/GenBank/DDBJ databases">
        <title>Pseudomonas lactis sp. nov. and Pseudomonas paralactis sp. nov., isolated from bovine raw milk.</title>
        <authorList>
            <person name="Von Neubeck M."/>
            <person name="Huptas C."/>
            <person name="Glueck C."/>
            <person name="Krewinkel M."/>
            <person name="Stoeckel M."/>
            <person name="Stressler T."/>
            <person name="Fischer L."/>
            <person name="Hinrichs J."/>
            <person name="Scherer S."/>
            <person name="Wenning M."/>
        </authorList>
    </citation>
    <scope>NUCLEOTIDE SEQUENCE [LARGE SCALE GENOMIC DNA]</scope>
    <source>
        <strain evidence="2 3">DSM 18862</strain>
    </source>
</reference>
<dbReference type="AlphaFoldDB" id="A0A1V2JT67"/>
<keyword evidence="1" id="KW-1133">Transmembrane helix</keyword>
<proteinExistence type="predicted"/>
<evidence type="ECO:0000313" key="3">
    <source>
        <dbReference type="Proteomes" id="UP000188559"/>
    </source>
</evidence>
<evidence type="ECO:0000256" key="1">
    <source>
        <dbReference type="SAM" id="Phobius"/>
    </source>
</evidence>
<name>A0A1V2JT67_PSEAZ</name>
<evidence type="ECO:0008006" key="4">
    <source>
        <dbReference type="Google" id="ProtNLM"/>
    </source>
</evidence>
<comment type="caution">
    <text evidence="2">The sequence shown here is derived from an EMBL/GenBank/DDBJ whole genome shotgun (WGS) entry which is preliminary data.</text>
</comment>
<dbReference type="RefSeq" id="WP_071492821.1">
    <property type="nucleotide sequence ID" value="NZ_LT629702.1"/>
</dbReference>
<feature type="transmembrane region" description="Helical" evidence="1">
    <location>
        <begin position="95"/>
        <end position="119"/>
    </location>
</feature>
<feature type="transmembrane region" description="Helical" evidence="1">
    <location>
        <begin position="59"/>
        <end position="83"/>
    </location>
</feature>